<dbReference type="CDD" id="cd09204">
    <property type="entry name" value="PLDc_N_DEXD_b2"/>
    <property type="match status" value="1"/>
</dbReference>
<keyword evidence="3" id="KW-0067">ATP-binding</keyword>
<dbReference type="InterPro" id="IPR006935">
    <property type="entry name" value="Helicase/UvrB_N"/>
</dbReference>
<dbReference type="CDD" id="cd18799">
    <property type="entry name" value="SF2_C_EcoAI-like"/>
    <property type="match status" value="1"/>
</dbReference>
<sequence>MNKSIRDAILNGFYDQAYQGHELYGPQLLVNNEQEKIWFTLRRELVTAKSFTWAVAFVTKDMLVPLKVVLADLAKKGVRGTLITSNYLNFNEPVVFEELLKIPNLDVKISQKAGFHAKGYLFEHDNYESLVIGSANFTRAALLSNYEWSLKVTTKSNAGLLKGVSEQIKLLEENSLPLTQAWLKTYRESWIKPTAPVTSYQVKNVIKPNQMQEAALKEINALVAAKQKRGLVVSATGTGKTYLGAFAVKDFKPKKFIYVVHREQIAKKALESFYQVIGGDKKDYGILSGHDHNLDKKYLFATVQTLSQDKILAELKADSFDYILIDEAHRSAAPSYQKVLNYFKPQFWLGMTATPERMDDQNVYQIFDYNLAYEVRLQDALEEKMLAPFHYVGVQDYEQDGQIIDETSNLSHLTDQARVNYVLKELDYYGYCGDQAKGLVFCSRQEEAKQLAELFSKKGHPAHALTNQDSETKRQAVVKQLEEGKLEYIFTVDLFNEGIDIPALNQIVMLRNTQSSIVFIQQLGRGLRKFPGKDYVTVIDFIGNYKNNYLIPLALNNDTSRDKDKARAEIKLPEVMGVSTINFSQIASQKILDSLEKIKLDSMKELRSSYKELKDKIGRIPYLTDFAKYGSTSPTVFIKNHALTSYADFLNKMGEKIELTEYARQSLSFVTKELALGKRPHELILLQLLLKNNQVSRETYIKELTQFGAYIDSEVLDSIEKILSLAFFDVKSGKTTKKQQYGGEPIVKFNHDSYEFNDQFKQNLNDGDFCKLLTDAINIGLKLNQTYDNQAQFTLYQQYDRKDVCRLLNWPLDVSAPMYGYRVDEKVTPIFITYKKDSTEKRNAIYQNTFEDGRSLRWYTRTPRHLDSDEVTRLLDPKMKLEIFVKRSDAAGKDFFYLGPATIQNNSVKEEKIGPKQKATVGMNLVLTNPLASQMYSLLLDE</sequence>
<dbReference type="Proteomes" id="UP000257317">
    <property type="component" value="Unassembled WGS sequence"/>
</dbReference>
<dbReference type="GO" id="GO:0003677">
    <property type="term" value="F:DNA binding"/>
    <property type="evidence" value="ECO:0007669"/>
    <property type="project" value="InterPro"/>
</dbReference>
<dbReference type="InterPro" id="IPR025202">
    <property type="entry name" value="PLD-like_dom"/>
</dbReference>
<dbReference type="Pfam" id="PF11907">
    <property type="entry name" value="DUF3427"/>
    <property type="match status" value="1"/>
</dbReference>
<dbReference type="AlphaFoldDB" id="A0A2Z6T742"/>
<gene>
    <name evidence="3" type="ORF">LrDSM24759_10880</name>
</gene>
<name>A0A2Z6T742_9LACO</name>
<dbReference type="Gene3D" id="3.30.870.10">
    <property type="entry name" value="Endonuclease Chain A"/>
    <property type="match status" value="1"/>
</dbReference>
<dbReference type="PANTHER" id="PTHR47396:SF1">
    <property type="entry name" value="ATP-DEPENDENT HELICASE IRC3-RELATED"/>
    <property type="match status" value="1"/>
</dbReference>
<dbReference type="Pfam" id="PF26350">
    <property type="entry name" value="DUF8090"/>
    <property type="match status" value="1"/>
</dbReference>
<keyword evidence="3" id="KW-0347">Helicase</keyword>
<comment type="caution">
    <text evidence="3">The sequence shown here is derived from an EMBL/GenBank/DDBJ whole genome shotgun (WGS) entry which is preliminary data.</text>
</comment>
<dbReference type="Gene3D" id="3.40.50.300">
    <property type="entry name" value="P-loop containing nucleotide triphosphate hydrolases"/>
    <property type="match status" value="2"/>
</dbReference>
<dbReference type="InterPro" id="IPR014001">
    <property type="entry name" value="Helicase_ATP-bd"/>
</dbReference>
<dbReference type="PROSITE" id="PS51192">
    <property type="entry name" value="HELICASE_ATP_BIND_1"/>
    <property type="match status" value="1"/>
</dbReference>
<dbReference type="CDD" id="cd18032">
    <property type="entry name" value="DEXHc_RE_I_III_res"/>
    <property type="match status" value="1"/>
</dbReference>
<reference evidence="4" key="1">
    <citation type="submission" date="2018-03" db="EMBL/GenBank/DDBJ databases">
        <title>New taxa in the Lactobacillus gasseri group.</title>
        <authorList>
            <person name="Tanizawa Y."/>
            <person name="Tohno M."/>
            <person name="Endo A."/>
            <person name="Arita M."/>
        </authorList>
    </citation>
    <scope>NUCLEOTIDE SEQUENCE [LARGE SCALE GENOMIC DNA]</scope>
    <source>
        <strain evidence="4">DSM 24759</strain>
    </source>
</reference>
<dbReference type="GO" id="GO:0005829">
    <property type="term" value="C:cytosol"/>
    <property type="evidence" value="ECO:0007669"/>
    <property type="project" value="TreeGrafter"/>
</dbReference>
<evidence type="ECO:0000259" key="1">
    <source>
        <dbReference type="PROSITE" id="PS51192"/>
    </source>
</evidence>
<dbReference type="OrthoDB" id="9802848at2"/>
<dbReference type="SMART" id="SM00490">
    <property type="entry name" value="HELICc"/>
    <property type="match status" value="1"/>
</dbReference>
<keyword evidence="3" id="KW-0378">Hydrolase</keyword>
<feature type="domain" description="Helicase C-terminal" evidence="2">
    <location>
        <begin position="424"/>
        <end position="592"/>
    </location>
</feature>
<dbReference type="GO" id="GO:0016787">
    <property type="term" value="F:hydrolase activity"/>
    <property type="evidence" value="ECO:0007669"/>
    <property type="project" value="InterPro"/>
</dbReference>
<dbReference type="Pfam" id="PF13091">
    <property type="entry name" value="PLDc_2"/>
    <property type="match status" value="1"/>
</dbReference>
<dbReference type="Pfam" id="PF04851">
    <property type="entry name" value="ResIII"/>
    <property type="match status" value="1"/>
</dbReference>
<evidence type="ECO:0000313" key="4">
    <source>
        <dbReference type="Proteomes" id="UP000257317"/>
    </source>
</evidence>
<dbReference type="PANTHER" id="PTHR47396">
    <property type="entry name" value="TYPE I RESTRICTION ENZYME ECOKI R PROTEIN"/>
    <property type="match status" value="1"/>
</dbReference>
<dbReference type="EMBL" id="BFBY01000008">
    <property type="protein sequence ID" value="GBG05174.1"/>
    <property type="molecule type" value="Genomic_DNA"/>
</dbReference>
<protein>
    <submittedName>
        <fullName evidence="3">Helicase</fullName>
    </submittedName>
</protein>
<dbReference type="GO" id="GO:0004386">
    <property type="term" value="F:helicase activity"/>
    <property type="evidence" value="ECO:0007669"/>
    <property type="project" value="UniProtKB-KW"/>
</dbReference>
<accession>A0A2Z6T742</accession>
<dbReference type="Pfam" id="PF00271">
    <property type="entry name" value="Helicase_C"/>
    <property type="match status" value="1"/>
</dbReference>
<dbReference type="SUPFAM" id="SSF56024">
    <property type="entry name" value="Phospholipase D/nuclease"/>
    <property type="match status" value="1"/>
</dbReference>
<dbReference type="GO" id="GO:0005524">
    <property type="term" value="F:ATP binding"/>
    <property type="evidence" value="ECO:0007669"/>
    <property type="project" value="InterPro"/>
</dbReference>
<dbReference type="InterPro" id="IPR050742">
    <property type="entry name" value="Helicase_Restrict-Modif_Enz"/>
</dbReference>
<keyword evidence="3" id="KW-0547">Nucleotide-binding</keyword>
<dbReference type="SMART" id="SM00487">
    <property type="entry name" value="DEXDc"/>
    <property type="match status" value="1"/>
</dbReference>
<dbReference type="InterPro" id="IPR058403">
    <property type="entry name" value="DUF8090"/>
</dbReference>
<organism evidence="3 4">
    <name type="scientific">Lactobacillus rodentium</name>
    <dbReference type="NCBI Taxonomy" id="947835"/>
    <lineage>
        <taxon>Bacteria</taxon>
        <taxon>Bacillati</taxon>
        <taxon>Bacillota</taxon>
        <taxon>Bacilli</taxon>
        <taxon>Lactobacillales</taxon>
        <taxon>Lactobacillaceae</taxon>
        <taxon>Lactobacillus</taxon>
    </lineage>
</organism>
<proteinExistence type="predicted"/>
<dbReference type="SUPFAM" id="SSF52540">
    <property type="entry name" value="P-loop containing nucleoside triphosphate hydrolases"/>
    <property type="match status" value="1"/>
</dbReference>
<dbReference type="PROSITE" id="PS51194">
    <property type="entry name" value="HELICASE_CTER"/>
    <property type="match status" value="1"/>
</dbReference>
<feature type="domain" description="Helicase ATP-binding" evidence="1">
    <location>
        <begin position="221"/>
        <end position="373"/>
    </location>
</feature>
<dbReference type="InterPro" id="IPR001650">
    <property type="entry name" value="Helicase_C-like"/>
</dbReference>
<dbReference type="RefSeq" id="WP_117118506.1">
    <property type="nucleotide sequence ID" value="NZ_BFBY01000008.1"/>
</dbReference>
<dbReference type="InterPro" id="IPR021835">
    <property type="entry name" value="DUF3427"/>
</dbReference>
<evidence type="ECO:0000313" key="3">
    <source>
        <dbReference type="EMBL" id="GBG05174.1"/>
    </source>
</evidence>
<evidence type="ECO:0000259" key="2">
    <source>
        <dbReference type="PROSITE" id="PS51194"/>
    </source>
</evidence>
<dbReference type="InterPro" id="IPR027417">
    <property type="entry name" value="P-loop_NTPase"/>
</dbReference>
<keyword evidence="4" id="KW-1185">Reference proteome</keyword>